<proteinExistence type="predicted"/>
<sequence length="123" mass="13256">MASGFQVDLAAFSTAKEAVDAAVAHYGALATALEQNIGSLREQEALSGGFGVTGMFQGLLGEFGREWLAQMDQFVAEERAFVEFLKGMSERLQNSHTLYLEAESNHVGLLDEIGRTLDQGGVK</sequence>
<dbReference type="RefSeq" id="WP_112281746.1">
    <property type="nucleotide sequence ID" value="NZ_MASW01000002.1"/>
</dbReference>
<comment type="caution">
    <text evidence="1">The sequence shown here is derived from an EMBL/GenBank/DDBJ whole genome shotgun (WGS) entry which is preliminary data.</text>
</comment>
<keyword evidence="2" id="KW-1185">Reference proteome</keyword>
<dbReference type="EMBL" id="MASW01000002">
    <property type="protein sequence ID" value="PXY27736.1"/>
    <property type="molecule type" value="Genomic_DNA"/>
</dbReference>
<evidence type="ECO:0000313" key="1">
    <source>
        <dbReference type="EMBL" id="PXY27736.1"/>
    </source>
</evidence>
<gene>
    <name evidence="1" type="ORF">BAY60_15230</name>
</gene>
<dbReference type="Proteomes" id="UP000249915">
    <property type="component" value="Unassembled WGS sequence"/>
</dbReference>
<accession>A0A2V4B0R1</accession>
<organism evidence="1 2">
    <name type="scientific">Prauserella muralis</name>
    <dbReference type="NCBI Taxonomy" id="588067"/>
    <lineage>
        <taxon>Bacteria</taxon>
        <taxon>Bacillati</taxon>
        <taxon>Actinomycetota</taxon>
        <taxon>Actinomycetes</taxon>
        <taxon>Pseudonocardiales</taxon>
        <taxon>Pseudonocardiaceae</taxon>
        <taxon>Prauserella</taxon>
    </lineage>
</organism>
<protein>
    <submittedName>
        <fullName evidence="1">Uncharacterized protein</fullName>
    </submittedName>
</protein>
<evidence type="ECO:0000313" key="2">
    <source>
        <dbReference type="Proteomes" id="UP000249915"/>
    </source>
</evidence>
<reference evidence="1 2" key="1">
    <citation type="submission" date="2016-07" db="EMBL/GenBank/DDBJ databases">
        <title>Draft genome sequence of Prauserella muralis DSM 45305, isolated from a mould-covered wall in an indoor environment.</title>
        <authorList>
            <person name="Ruckert C."/>
            <person name="Albersmeier A."/>
            <person name="Jiang C.-L."/>
            <person name="Jiang Y."/>
            <person name="Kalinowski J."/>
            <person name="Schneider O."/>
            <person name="Winkler A."/>
            <person name="Zotchev S.B."/>
        </authorList>
    </citation>
    <scope>NUCLEOTIDE SEQUENCE [LARGE SCALE GENOMIC DNA]</scope>
    <source>
        <strain evidence="1 2">DSM 45305</strain>
    </source>
</reference>
<name>A0A2V4B0R1_9PSEU</name>
<dbReference type="AlphaFoldDB" id="A0A2V4B0R1"/>
<dbReference type="OrthoDB" id="9931751at2"/>